<evidence type="ECO:0000313" key="3">
    <source>
        <dbReference type="Proteomes" id="UP000538147"/>
    </source>
</evidence>
<sequence length="57" mass="6393">MSSFVRTIQRTVKRKSKGTGGPVHYLGRGSKLGVLNPKAMDLLARQAREKLREARNQ</sequence>
<gene>
    <name evidence="2" type="ORF">FHS79_002523</name>
</gene>
<evidence type="ECO:0000256" key="1">
    <source>
        <dbReference type="SAM" id="MobiDB-lite"/>
    </source>
</evidence>
<organism evidence="2 3">
    <name type="scientific">Polymorphobacter multimanifer</name>
    <dbReference type="NCBI Taxonomy" id="1070431"/>
    <lineage>
        <taxon>Bacteria</taxon>
        <taxon>Pseudomonadati</taxon>
        <taxon>Pseudomonadota</taxon>
        <taxon>Alphaproteobacteria</taxon>
        <taxon>Sphingomonadales</taxon>
        <taxon>Sphingosinicellaceae</taxon>
        <taxon>Polymorphobacter</taxon>
    </lineage>
</organism>
<keyword evidence="3" id="KW-1185">Reference proteome</keyword>
<protein>
    <submittedName>
        <fullName evidence="2">Uncharacterized protein</fullName>
    </submittedName>
</protein>
<dbReference type="AlphaFoldDB" id="A0A841LH98"/>
<dbReference type="EMBL" id="JACIIV010000018">
    <property type="protein sequence ID" value="MBB6228338.1"/>
    <property type="molecule type" value="Genomic_DNA"/>
</dbReference>
<feature type="region of interest" description="Disordered" evidence="1">
    <location>
        <begin position="1"/>
        <end position="25"/>
    </location>
</feature>
<feature type="compositionally biased region" description="Polar residues" evidence="1">
    <location>
        <begin position="1"/>
        <end position="10"/>
    </location>
</feature>
<dbReference type="RefSeq" id="WP_184200495.1">
    <property type="nucleotide sequence ID" value="NZ_BMOX01000045.1"/>
</dbReference>
<accession>A0A841LH98</accession>
<proteinExistence type="predicted"/>
<name>A0A841LH98_9SPHN</name>
<dbReference type="Proteomes" id="UP000538147">
    <property type="component" value="Unassembled WGS sequence"/>
</dbReference>
<comment type="caution">
    <text evidence="2">The sequence shown here is derived from an EMBL/GenBank/DDBJ whole genome shotgun (WGS) entry which is preliminary data.</text>
</comment>
<reference evidence="2 3" key="1">
    <citation type="submission" date="2020-08" db="EMBL/GenBank/DDBJ databases">
        <title>Genomic Encyclopedia of Type Strains, Phase IV (KMG-IV): sequencing the most valuable type-strain genomes for metagenomic binning, comparative biology and taxonomic classification.</title>
        <authorList>
            <person name="Goeker M."/>
        </authorList>
    </citation>
    <scope>NUCLEOTIDE SEQUENCE [LARGE SCALE GENOMIC DNA]</scope>
    <source>
        <strain evidence="2 3">DSM 102189</strain>
    </source>
</reference>
<evidence type="ECO:0000313" key="2">
    <source>
        <dbReference type="EMBL" id="MBB6228338.1"/>
    </source>
</evidence>